<evidence type="ECO:0000259" key="4">
    <source>
        <dbReference type="PROSITE" id="PS50835"/>
    </source>
</evidence>
<feature type="transmembrane region" description="Helical" evidence="3">
    <location>
        <begin position="664"/>
        <end position="688"/>
    </location>
</feature>
<dbReference type="PANTHER" id="PTHR10075:SF14">
    <property type="entry name" value="CELL ADHESION MOLECULE DSCAM2-RELATED"/>
    <property type="match status" value="1"/>
</dbReference>
<dbReference type="InterPro" id="IPR003599">
    <property type="entry name" value="Ig_sub"/>
</dbReference>
<feature type="domain" description="Ig-like" evidence="4">
    <location>
        <begin position="106"/>
        <end position="189"/>
    </location>
</feature>
<dbReference type="PROSITE" id="PS50835">
    <property type="entry name" value="IG_LIKE"/>
    <property type="match status" value="2"/>
</dbReference>
<dbReference type="PROSITE" id="PS50853">
    <property type="entry name" value="FN3"/>
    <property type="match status" value="1"/>
</dbReference>
<dbReference type="CDD" id="cd00063">
    <property type="entry name" value="FN3"/>
    <property type="match status" value="1"/>
</dbReference>
<dbReference type="InterPro" id="IPR007110">
    <property type="entry name" value="Ig-like_dom"/>
</dbReference>
<sequence>MKISKSLLPILGTQAVKVIPSDKRLVKQLHDNLFLSCFGTDLEWVNPKGHVIATKQRSDSIYVETRSGQLRLWIKNLKMEDIGDYTCRSTSEEDGDFEVRNVMVRPEVDFQTQEQQTFIEGTNAEIACDFSANGLDTIVEWYAPGNPTPLIPQNGNNLFVDDITRDNGGIYRCTVITTDTGDVDDVDILVEVEYPPEIEDFINVPEDNEVWLTEGQNFSVPCEAFAVPEPEMTWSRETAEGNYDVIGTENNLMFTDIRLENSGKYICSAKNDHGTVSKSFNLVVLPPPTTIVNDQLVDGIDFPYFVNLGDPMKFVCENMYPADFVWTTPDGSQAAMDQLNRIAETTDSGFYTCTSTIKRGRTKEMIEVSSSVNVQVRYPPMIATEELEIFSYPGLETNIPCSFVANPVGFTAISGPQIEEELLLNEVNYVFKAEEKDFPSTYQCTSRNDLGNEEYEVRLLKAEKPKELRLLKVVQKRPDRVVISYSRDYSRGQIDLSDVVVHLTSPHWPNLIRTIPVDNQNHVTIDDLDPERTYTLRLQGINAVGESPVSKKLEFTTEPLGAPVVQINRVSTENGQYYVEWEITNNGGGKMRELKLEYGIYKDAEMIKIADISDFPKSNSGKIKIANLVKNENYWVLLQAKNEELPSKTVRCDVKAKDSSQNRVLFLAIGSSVFLLIIGLAIDVTCYFTKQKGLLNRIVSRKIPAGAQPIGATSSEEASSTDESEEKCLKSKLDEDSEDQGMGSLTESATRLETVKEAEEL</sequence>
<keyword evidence="3" id="KW-1133">Transmembrane helix</keyword>
<dbReference type="SMART" id="SM00408">
    <property type="entry name" value="IGc2"/>
    <property type="match status" value="3"/>
</dbReference>
<name>A0ABN7SW85_OIKDI</name>
<feature type="domain" description="Ig-like" evidence="4">
    <location>
        <begin position="196"/>
        <end position="283"/>
    </location>
</feature>
<keyword evidence="3" id="KW-0812">Transmembrane</keyword>
<dbReference type="Proteomes" id="UP001158576">
    <property type="component" value="Chromosome 2"/>
</dbReference>
<evidence type="ECO:0000256" key="1">
    <source>
        <dbReference type="ARBA" id="ARBA00023319"/>
    </source>
</evidence>
<evidence type="ECO:0000256" key="3">
    <source>
        <dbReference type="SAM" id="Phobius"/>
    </source>
</evidence>
<dbReference type="Gene3D" id="2.60.40.10">
    <property type="entry name" value="Immunoglobulins"/>
    <property type="match status" value="4"/>
</dbReference>
<keyword evidence="1" id="KW-0393">Immunoglobulin domain</keyword>
<dbReference type="EMBL" id="OU015567">
    <property type="protein sequence ID" value="CAG5109647.1"/>
    <property type="molecule type" value="Genomic_DNA"/>
</dbReference>
<evidence type="ECO:0000313" key="6">
    <source>
        <dbReference type="EMBL" id="CAG5109647.1"/>
    </source>
</evidence>
<dbReference type="Pfam" id="PF13895">
    <property type="entry name" value="Ig_2"/>
    <property type="match status" value="1"/>
</dbReference>
<dbReference type="InterPro" id="IPR013783">
    <property type="entry name" value="Ig-like_fold"/>
</dbReference>
<evidence type="ECO:0000259" key="5">
    <source>
        <dbReference type="PROSITE" id="PS50853"/>
    </source>
</evidence>
<dbReference type="SUPFAM" id="SSF48726">
    <property type="entry name" value="Immunoglobulin"/>
    <property type="match status" value="3"/>
</dbReference>
<keyword evidence="7" id="KW-1185">Reference proteome</keyword>
<feature type="region of interest" description="Disordered" evidence="2">
    <location>
        <begin position="708"/>
        <end position="761"/>
    </location>
</feature>
<dbReference type="Pfam" id="PF13927">
    <property type="entry name" value="Ig_3"/>
    <property type="match status" value="1"/>
</dbReference>
<reference evidence="6 7" key="1">
    <citation type="submission" date="2021-04" db="EMBL/GenBank/DDBJ databases">
        <authorList>
            <person name="Bliznina A."/>
        </authorList>
    </citation>
    <scope>NUCLEOTIDE SEQUENCE [LARGE SCALE GENOMIC DNA]</scope>
</reference>
<dbReference type="SUPFAM" id="SSF49265">
    <property type="entry name" value="Fibronectin type III"/>
    <property type="match status" value="1"/>
</dbReference>
<gene>
    <name evidence="6" type="ORF">OKIOD_LOCUS12927</name>
</gene>
<proteinExistence type="predicted"/>
<protein>
    <submittedName>
        <fullName evidence="6">Oidioi.mRNA.OKI2018_I69.chr2.g4162.t1.cds</fullName>
    </submittedName>
</protein>
<dbReference type="SMART" id="SM00409">
    <property type="entry name" value="IG"/>
    <property type="match status" value="4"/>
</dbReference>
<keyword evidence="3" id="KW-0472">Membrane</keyword>
<dbReference type="InterPro" id="IPR036116">
    <property type="entry name" value="FN3_sf"/>
</dbReference>
<dbReference type="InterPro" id="IPR036179">
    <property type="entry name" value="Ig-like_dom_sf"/>
</dbReference>
<organism evidence="6 7">
    <name type="scientific">Oikopleura dioica</name>
    <name type="common">Tunicate</name>
    <dbReference type="NCBI Taxonomy" id="34765"/>
    <lineage>
        <taxon>Eukaryota</taxon>
        <taxon>Metazoa</taxon>
        <taxon>Chordata</taxon>
        <taxon>Tunicata</taxon>
        <taxon>Appendicularia</taxon>
        <taxon>Copelata</taxon>
        <taxon>Oikopleuridae</taxon>
        <taxon>Oikopleura</taxon>
    </lineage>
</organism>
<dbReference type="PANTHER" id="PTHR10075">
    <property type="entry name" value="BASIGIN RELATED"/>
    <property type="match status" value="1"/>
</dbReference>
<evidence type="ECO:0000256" key="2">
    <source>
        <dbReference type="SAM" id="MobiDB-lite"/>
    </source>
</evidence>
<accession>A0ABN7SW85</accession>
<dbReference type="InterPro" id="IPR003598">
    <property type="entry name" value="Ig_sub2"/>
</dbReference>
<dbReference type="InterPro" id="IPR003961">
    <property type="entry name" value="FN3_dom"/>
</dbReference>
<evidence type="ECO:0000313" key="7">
    <source>
        <dbReference type="Proteomes" id="UP001158576"/>
    </source>
</evidence>
<dbReference type="Pfam" id="PF00041">
    <property type="entry name" value="fn3"/>
    <property type="match status" value="1"/>
</dbReference>
<dbReference type="SMART" id="SM00060">
    <property type="entry name" value="FN3"/>
    <property type="match status" value="2"/>
</dbReference>
<feature type="domain" description="Fibronectin type-III" evidence="5">
    <location>
        <begin position="464"/>
        <end position="560"/>
    </location>
</feature>